<sequence length="1695" mass="184259">MDNIHLAATLLQLTGNLVPVAGSTPEQLSQLRQALAQVLQSQLLSEILSPNSVDLQTIFSRKPFITSDAINTVSQIAGSLEPTPESPLSDLRVFRREVPVLTSQNAASVPQWAAGQMISSTLGPFADSLGRLYWFDFYRIRRQLKVARGNASAVFLSIPVRGLLMASNTYPLDAGSIWFISTLLASSAPAGSFTGLKIKRGTLSINGPVNISGDTLVIASNQSCMLELELDQPVASSALDTNTGDDAKQMTITLPRSVTLICNPGGMSLVQAEDMALTLYGQEYSLTSASHNGNYEPILNRLLIPFKSTPHTVHIARVLSQLFQPGGTAPLTLGAWALPVTLTSSIDHLGDAGGIGAICLVTDVGLSANWQGLEKGTVKLRKSYLMAEPGRIALTATQAFVRGGRQHFELWNDSNSNMIRQIRVQANISYPNQFEIRYNSLSSGNEIVTMMEVKSSFTIDRPLRADRQRPNVHSDRTELALLETKSVTQVYLLAWNILERLVINKLTSELNPISFALSNSLIKTTPFDDLVLVGVLENQHQFNKGALALAAHIYDLIPSLPDPYVSSYKTPFSNDYYQDKVRLTTGQLGYKSTSGVSLLTLIRWTAPDQPLMTFSFIETNPFNINTLANASRSSGSTLVGQPPQIIQLPAPNTTDTALLATDIETSVLSSMTYRMYAARIPQIEEVAREDQANTQKLRSYFDAVLNTAKEQIYMLDVSTNADLLGVGLDIFGRRRDQTKEAQSATASRIPFEIIGVDLSALAANTRLYTLPQIQWEAIRTIQNPKVKPYPFPSPATSPDTGDPALLGAEVYELIPIAPRPVVKKILAAYNDSDNAARVAGLFTLPFGMKAVALWDNAYDNTKPGALLSLNQPKFDTSNVEGGIQISVLATSPDVGDNFETAGFKGATIQTRNLIDLLTGTIPLDDNGKPLSVLGPVVDTIFNNEFKPGGANERVPVHRIDFSGYGATLFSNWLNPNAEIAATSQTRFDVWIGRTSHEIVQVKSILYPCGVPLVRTITIQRTSGGGVTRYDSGWKAQGPGIYDFSYYVVIAGIKTQLPNPFEFHPGVVKGLYNVTNIADTGRIYHKPGGVPTDDVTMQEVFFDADVLLEDVSLGARNGFVPSKKQRGFVQLAPYQRPLSPQQFYQLLQEEGNLGGPVDCMVNVGASGQPMRLTRIDVSGVDNSGAYLFVSAGRGSLQLPKEGSWSLVRRQESTADIVGIDVDGALPLIREGRLNTIPVQPYRFAEPSDIRQASSPASDYGILHSTGSQKVLYLRPTIARGDANIRSTLRPYFADSYAILGSTAIFPNVDSTFPLGLVGTTLAVIGPGQLRLTSGGTFTTPVGYQRDLLNKGGSRIYVDYSDVADSGGQAVVTYTFDSQAPVPWTAMVKKESIVIDIMAFKGLITVTSEFEAAFGQKPTMPKPKVKFGSILQPIVDLLKFLGDFDMSQAFSVNMGNATVTTWQPKWKASLIGFKLKYEAPAKLEIWVFGFKIKSVPQTPGVTKPPVKLELDIEIEGHYNMLPFSKSSDTPSTDLAKVATDMLSVGASLKLGGEIDIFCTSIGILDLYFVGILEFEFGIDSKEGKSFGFKVAVGLELATEWPVVGEVSVMMAVGLEMEWKDSGSGIYAIMIFKGEAELLGGIIVIGISIEAKGGTEKEIESGEEKTYAVCEVEFAAEVTLAFVIHFEFDVTWQEKKQV</sequence>
<organism evidence="1 3">
    <name type="scientific">Candidatus Chlorohelix allophototropha</name>
    <dbReference type="NCBI Taxonomy" id="3003348"/>
    <lineage>
        <taxon>Bacteria</taxon>
        <taxon>Bacillati</taxon>
        <taxon>Chloroflexota</taxon>
        <taxon>Chloroflexia</taxon>
        <taxon>Candidatus Chloroheliales</taxon>
        <taxon>Candidatus Chloroheliaceae</taxon>
        <taxon>Candidatus Chlorohelix</taxon>
    </lineage>
</organism>
<evidence type="ECO:0000313" key="1">
    <source>
        <dbReference type="EMBL" id="NWJ47073.1"/>
    </source>
</evidence>
<keyword evidence="2" id="KW-0614">Plasmid</keyword>
<keyword evidence="4" id="KW-1185">Reference proteome</keyword>
<dbReference type="Proteomes" id="UP000521676">
    <property type="component" value="Unassembled WGS sequence"/>
</dbReference>
<proteinExistence type="predicted"/>
<name>A0A8T7M4R1_9CHLR</name>
<reference evidence="1 3" key="1">
    <citation type="submission" date="2020-06" db="EMBL/GenBank/DDBJ databases">
        <title>Anoxygenic phototrophic Chloroflexota member uses a Type I reaction center.</title>
        <authorList>
            <person name="Tsuji J.M."/>
            <person name="Shaw N.A."/>
            <person name="Nagashima S."/>
            <person name="Venkiteswaran J."/>
            <person name="Schiff S.L."/>
            <person name="Hanada S."/>
            <person name="Tank M."/>
            <person name="Neufeld J.D."/>
        </authorList>
    </citation>
    <scope>NUCLEOTIDE SEQUENCE [LARGE SCALE GENOMIC DNA]</scope>
    <source>
        <strain evidence="1">L227-S17</strain>
    </source>
</reference>
<dbReference type="RefSeq" id="WP_341472256.1">
    <property type="nucleotide sequence ID" value="NZ_CP128402.1"/>
</dbReference>
<evidence type="ECO:0000313" key="3">
    <source>
        <dbReference type="Proteomes" id="UP000521676"/>
    </source>
</evidence>
<protein>
    <submittedName>
        <fullName evidence="1">Uncharacterized protein</fullName>
    </submittedName>
</protein>
<accession>A0A8T7M4R1</accession>
<dbReference type="EMBL" id="JACATZ010000002">
    <property type="protein sequence ID" value="NWJ47073.1"/>
    <property type="molecule type" value="Genomic_DNA"/>
</dbReference>
<reference evidence="2" key="2">
    <citation type="journal article" date="2024" name="Nature">
        <title>Anoxygenic phototroph of the Chloroflexota uses a type I reaction centre.</title>
        <authorList>
            <person name="Tsuji J.M."/>
            <person name="Shaw N.A."/>
            <person name="Nagashima S."/>
            <person name="Venkiteswaran J.J."/>
            <person name="Schiff S.L."/>
            <person name="Watanabe T."/>
            <person name="Fukui M."/>
            <person name="Hanada S."/>
            <person name="Tank M."/>
            <person name="Neufeld J.D."/>
        </authorList>
    </citation>
    <scope>NUCLEOTIDE SEQUENCE</scope>
    <source>
        <strain evidence="2">L227-S17</strain>
        <plasmid evidence="2 4">unnamed2</plasmid>
    </source>
</reference>
<geneLocation type="plasmid" evidence="2 4">
    <name>unnamed2</name>
</geneLocation>
<evidence type="ECO:0000313" key="4">
    <source>
        <dbReference type="Proteomes" id="UP001431572"/>
    </source>
</evidence>
<evidence type="ECO:0000313" key="2">
    <source>
        <dbReference type="EMBL" id="WJW70388.1"/>
    </source>
</evidence>
<dbReference type="EMBL" id="CP128402">
    <property type="protein sequence ID" value="WJW70388.1"/>
    <property type="molecule type" value="Genomic_DNA"/>
</dbReference>
<dbReference type="Proteomes" id="UP001431572">
    <property type="component" value="Plasmid unnamed2"/>
</dbReference>
<gene>
    <name evidence="1" type="ORF">HXX08_14530</name>
    <name evidence="2" type="ORF">OZ401_004963</name>
</gene>